<gene>
    <name evidence="1" type="ORF">NCS57_01466000</name>
</gene>
<evidence type="ECO:0000313" key="2">
    <source>
        <dbReference type="Proteomes" id="UP001065298"/>
    </source>
</evidence>
<dbReference type="Proteomes" id="UP001065298">
    <property type="component" value="Chromosome 13"/>
</dbReference>
<accession>A0ACC0QD14</accession>
<comment type="caution">
    <text evidence="1">The sequence shown here is derived from an EMBL/GenBank/DDBJ whole genome shotgun (WGS) entry which is preliminary data.</text>
</comment>
<dbReference type="EMBL" id="CM046515">
    <property type="protein sequence ID" value="KAI8649293.1"/>
    <property type="molecule type" value="Genomic_DNA"/>
</dbReference>
<sequence>MESDLSNAQSEEESENGPTALLESDHALARAFLERTWSRQCDCREGTSTASDGQNVFSLRRMTEYWRGLGVPDSIGTASAVSEADEVEDEDEGRNMNTNTELDWSAILSGGDDRPILNIEMSQDGAPAIERTWDVDSIISWASCLSINRGLYISYHPPASRNFGSSVHVFHQKDPLHLVPHFRLGNGRQSPQFGDERRTWIDRLLLPAVRHICPPDIIQHHPRSFDDVESNAYSRQRETCGGKVQGKMDMHHYLPQEYLQAIWEHMAQETKKPEMTLELSLVNRTLYAKVALPTLNDIT</sequence>
<protein>
    <submittedName>
        <fullName evidence="1">Uncharacterized protein</fullName>
    </submittedName>
</protein>
<name>A0ACC0QD14_9HYPO</name>
<organism evidence="1 2">
    <name type="scientific">Fusarium keratoplasticum</name>
    <dbReference type="NCBI Taxonomy" id="1328300"/>
    <lineage>
        <taxon>Eukaryota</taxon>
        <taxon>Fungi</taxon>
        <taxon>Dikarya</taxon>
        <taxon>Ascomycota</taxon>
        <taxon>Pezizomycotina</taxon>
        <taxon>Sordariomycetes</taxon>
        <taxon>Hypocreomycetidae</taxon>
        <taxon>Hypocreales</taxon>
        <taxon>Nectriaceae</taxon>
        <taxon>Fusarium</taxon>
        <taxon>Fusarium solani species complex</taxon>
    </lineage>
</organism>
<evidence type="ECO:0000313" key="1">
    <source>
        <dbReference type="EMBL" id="KAI8649293.1"/>
    </source>
</evidence>
<proteinExistence type="predicted"/>
<reference evidence="1" key="1">
    <citation type="submission" date="2022-06" db="EMBL/GenBank/DDBJ databases">
        <title>Fusarium solani species complex genomes reveal bases of compartmentalisation and animal pathogenesis.</title>
        <authorList>
            <person name="Tsai I.J."/>
        </authorList>
    </citation>
    <scope>NUCLEOTIDE SEQUENCE</scope>
    <source>
        <strain evidence="1">Fu6.1</strain>
    </source>
</reference>
<keyword evidence="2" id="KW-1185">Reference proteome</keyword>